<dbReference type="Proteomes" id="UP000054928">
    <property type="component" value="Unassembled WGS sequence"/>
</dbReference>
<sequence length="63" mass="7349">MCYLLCVVCHRKAKASSLHNVWQALHRTTFAIELRSHVKNHRLLPKSDFGSGKTKVKIRKYLE</sequence>
<dbReference type="AlphaFoldDB" id="A0A0P1AUQ0"/>
<organism evidence="1 2">
    <name type="scientific">Plasmopara halstedii</name>
    <name type="common">Downy mildew of sunflower</name>
    <dbReference type="NCBI Taxonomy" id="4781"/>
    <lineage>
        <taxon>Eukaryota</taxon>
        <taxon>Sar</taxon>
        <taxon>Stramenopiles</taxon>
        <taxon>Oomycota</taxon>
        <taxon>Peronosporomycetes</taxon>
        <taxon>Peronosporales</taxon>
        <taxon>Peronosporaceae</taxon>
        <taxon>Plasmopara</taxon>
    </lineage>
</organism>
<accession>A0A0P1AUQ0</accession>
<evidence type="ECO:0000313" key="2">
    <source>
        <dbReference type="Proteomes" id="UP000054928"/>
    </source>
</evidence>
<name>A0A0P1AUQ0_PLAHL</name>
<keyword evidence="2" id="KW-1185">Reference proteome</keyword>
<dbReference type="RefSeq" id="XP_024582405.1">
    <property type="nucleotide sequence ID" value="XM_024716848.2"/>
</dbReference>
<dbReference type="GeneID" id="36409902"/>
<evidence type="ECO:0000313" key="1">
    <source>
        <dbReference type="EMBL" id="CEG46036.1"/>
    </source>
</evidence>
<protein>
    <submittedName>
        <fullName evidence="1">Uncharacterized protein</fullName>
    </submittedName>
</protein>
<reference evidence="2" key="1">
    <citation type="submission" date="2014-09" db="EMBL/GenBank/DDBJ databases">
        <authorList>
            <person name="Sharma Rahul"/>
            <person name="Thines Marco"/>
        </authorList>
    </citation>
    <scope>NUCLEOTIDE SEQUENCE [LARGE SCALE GENOMIC DNA]</scope>
</reference>
<dbReference type="EMBL" id="CCYD01001884">
    <property type="protein sequence ID" value="CEG46036.1"/>
    <property type="molecule type" value="Genomic_DNA"/>
</dbReference>
<proteinExistence type="predicted"/>